<name>A0A8C8UR00_PERMB</name>
<dbReference type="Proteomes" id="UP000694547">
    <property type="component" value="Chromosome 21"/>
</dbReference>
<evidence type="ECO:0000256" key="1">
    <source>
        <dbReference type="SAM" id="MobiDB-lite"/>
    </source>
</evidence>
<feature type="compositionally biased region" description="Polar residues" evidence="1">
    <location>
        <begin position="73"/>
        <end position="84"/>
    </location>
</feature>
<dbReference type="Ensembl" id="ENSPEMT00000038058.1">
    <property type="protein sequence ID" value="ENSPEMP00000033494.1"/>
    <property type="gene ID" value="ENSPEMG00000028585.1"/>
</dbReference>
<keyword evidence="2" id="KW-1133">Transmembrane helix</keyword>
<accession>A0A8C8UR00</accession>
<keyword evidence="2" id="KW-0472">Membrane</keyword>
<reference evidence="3" key="2">
    <citation type="submission" date="2025-08" db="UniProtKB">
        <authorList>
            <consortium name="Ensembl"/>
        </authorList>
    </citation>
    <scope>IDENTIFICATION</scope>
</reference>
<keyword evidence="2" id="KW-0812">Transmembrane</keyword>
<proteinExistence type="predicted"/>
<feature type="region of interest" description="Disordered" evidence="1">
    <location>
        <begin position="49"/>
        <end position="84"/>
    </location>
</feature>
<reference evidence="3 4" key="1">
    <citation type="submission" date="2018-10" db="EMBL/GenBank/DDBJ databases">
        <title>Improved assembly of the deer mouse Peromyscus maniculatus genome.</title>
        <authorList>
            <person name="Lassance J.-M."/>
            <person name="Hoekstra H.E."/>
        </authorList>
    </citation>
    <scope>NUCLEOTIDE SEQUENCE [LARGE SCALE GENOMIC DNA]</scope>
</reference>
<evidence type="ECO:0000313" key="4">
    <source>
        <dbReference type="Proteomes" id="UP000694547"/>
    </source>
</evidence>
<reference evidence="3" key="3">
    <citation type="submission" date="2025-09" db="UniProtKB">
        <authorList>
            <consortium name="Ensembl"/>
        </authorList>
    </citation>
    <scope>IDENTIFICATION</scope>
</reference>
<keyword evidence="4" id="KW-1185">Reference proteome</keyword>
<protein>
    <submittedName>
        <fullName evidence="3">Uncharacterized protein</fullName>
    </submittedName>
</protein>
<feature type="compositionally biased region" description="Basic and acidic residues" evidence="1">
    <location>
        <begin position="49"/>
        <end position="66"/>
    </location>
</feature>
<evidence type="ECO:0000256" key="2">
    <source>
        <dbReference type="SAM" id="Phobius"/>
    </source>
</evidence>
<sequence length="84" mass="9721">MWNSNATNLLVFMVLLSTLLLMVCAGYFVQLLFLSNSSWPRNRLEIQHLRKEGDHEPSGSETKENPESAQHIVRSQKQEQFFAQ</sequence>
<dbReference type="AlphaFoldDB" id="A0A8C8UR00"/>
<evidence type="ECO:0000313" key="3">
    <source>
        <dbReference type="Ensembl" id="ENSPEMP00000033494.1"/>
    </source>
</evidence>
<organism evidence="3 4">
    <name type="scientific">Peromyscus maniculatus bairdii</name>
    <name type="common">Prairie deer mouse</name>
    <dbReference type="NCBI Taxonomy" id="230844"/>
    <lineage>
        <taxon>Eukaryota</taxon>
        <taxon>Metazoa</taxon>
        <taxon>Chordata</taxon>
        <taxon>Craniata</taxon>
        <taxon>Vertebrata</taxon>
        <taxon>Euteleostomi</taxon>
        <taxon>Mammalia</taxon>
        <taxon>Eutheria</taxon>
        <taxon>Euarchontoglires</taxon>
        <taxon>Glires</taxon>
        <taxon>Rodentia</taxon>
        <taxon>Myomorpha</taxon>
        <taxon>Muroidea</taxon>
        <taxon>Cricetidae</taxon>
        <taxon>Neotominae</taxon>
        <taxon>Peromyscus</taxon>
    </lineage>
</organism>
<feature type="transmembrane region" description="Helical" evidence="2">
    <location>
        <begin position="12"/>
        <end position="34"/>
    </location>
</feature>